<dbReference type="GO" id="GO:0006355">
    <property type="term" value="P:regulation of DNA-templated transcription"/>
    <property type="evidence" value="ECO:0007669"/>
    <property type="project" value="InterPro"/>
</dbReference>
<dbReference type="Proteomes" id="UP000030710">
    <property type="component" value="Unassembled WGS sequence"/>
</dbReference>
<feature type="compositionally biased region" description="Polar residues" evidence="1">
    <location>
        <begin position="11"/>
        <end position="24"/>
    </location>
</feature>
<protein>
    <submittedName>
        <fullName evidence="2">Uncharacterized protein</fullName>
    </submittedName>
</protein>
<evidence type="ECO:0000313" key="3">
    <source>
        <dbReference type="Proteomes" id="UP000030710"/>
    </source>
</evidence>
<organism evidence="2 3">
    <name type="scientific">Haloquadratum walsbyi J07HQW2</name>
    <dbReference type="NCBI Taxonomy" id="1238425"/>
    <lineage>
        <taxon>Archaea</taxon>
        <taxon>Methanobacteriati</taxon>
        <taxon>Methanobacteriota</taxon>
        <taxon>Stenosarchaea group</taxon>
        <taxon>Halobacteria</taxon>
        <taxon>Halobacteriales</taxon>
        <taxon>Haloferacaceae</taxon>
        <taxon>Haloquadratum</taxon>
    </lineage>
</organism>
<dbReference type="EMBL" id="KE356561">
    <property type="protein sequence ID" value="ERG94112.1"/>
    <property type="molecule type" value="Genomic_DNA"/>
</dbReference>
<proteinExistence type="predicted"/>
<dbReference type="HOGENOM" id="CLU_1682660_0_0_2"/>
<sequence length="178" mass="19787">MKNGSHIQLGDTENQGGSGEEQSNAQRARQCAICDATDSVTQLNFTDQSGTESIIYLCPPHHQLYSVLGQSPSPSPAEHIQTDQHETAKMTIRVPEPLLESTDTAAEQYQQTRSELVRDSLLVLLQLREVTDATDSLFSEAINFESDDQEGSCETDVEFLKDRVRNLESLLEKSIDNM</sequence>
<dbReference type="Gene3D" id="1.10.1220.10">
    <property type="entry name" value="Met repressor-like"/>
    <property type="match status" value="1"/>
</dbReference>
<name>U1PKA1_9EURY</name>
<accession>U1PKA1</accession>
<dbReference type="RefSeq" id="WP_021053605.1">
    <property type="nucleotide sequence ID" value="NZ_KE356561.1"/>
</dbReference>
<reference evidence="2 3" key="1">
    <citation type="journal article" date="2013" name="PLoS ONE">
        <title>Assembly-driven community genomics of a hypersaline microbial ecosystem.</title>
        <authorList>
            <person name="Podell S."/>
            <person name="Ugalde J.A."/>
            <person name="Narasingarao P."/>
            <person name="Banfield J.F."/>
            <person name="Heidelberg K.B."/>
            <person name="Allen E.E."/>
        </authorList>
    </citation>
    <scope>NUCLEOTIDE SEQUENCE [LARGE SCALE GENOMIC DNA]</scope>
    <source>
        <strain evidence="3">J07HQW2</strain>
    </source>
</reference>
<dbReference type="eggNOG" id="ENOG502N5FY">
    <property type="taxonomic scope" value="Archaea"/>
</dbReference>
<dbReference type="InterPro" id="IPR013321">
    <property type="entry name" value="Arc_rbn_hlx_hlx"/>
</dbReference>
<feature type="region of interest" description="Disordered" evidence="1">
    <location>
        <begin position="1"/>
        <end position="24"/>
    </location>
</feature>
<evidence type="ECO:0000256" key="1">
    <source>
        <dbReference type="SAM" id="MobiDB-lite"/>
    </source>
</evidence>
<gene>
    <name evidence="2" type="ORF">J07HQW2_00546</name>
</gene>
<dbReference type="AlphaFoldDB" id="U1PKA1"/>
<dbReference type="CDD" id="cd22231">
    <property type="entry name" value="RHH_NikR_HicB-like"/>
    <property type="match status" value="1"/>
</dbReference>
<evidence type="ECO:0000313" key="2">
    <source>
        <dbReference type="EMBL" id="ERG94112.1"/>
    </source>
</evidence>